<keyword evidence="3" id="KW-0812">Transmembrane</keyword>
<keyword evidence="2" id="KW-0813">Transport</keyword>
<feature type="transmembrane region" description="Helical" evidence="3">
    <location>
        <begin position="43"/>
        <end position="63"/>
    </location>
</feature>
<accession>A0A265NAA7</accession>
<evidence type="ECO:0000313" key="5">
    <source>
        <dbReference type="Proteomes" id="UP000216498"/>
    </source>
</evidence>
<feature type="transmembrane region" description="Helical" evidence="3">
    <location>
        <begin position="6"/>
        <end position="22"/>
    </location>
</feature>
<protein>
    <recommendedName>
        <fullName evidence="6">F0F1 ATP synthase subunit C</fullName>
    </recommendedName>
</protein>
<sequence>MPAQYIFALAAVLAVIPILVIFKVFLDKLKRDPSQQGKVQSRFMIGVALSELIPILLVIWGFIELTPVSSIGELLLPGLIVIFLMVFAVFFIFLQKSVDVEPEAKAIVNSFAMIGIPITMAFPIIALVSLFLMMP</sequence>
<evidence type="ECO:0000313" key="4">
    <source>
        <dbReference type="EMBL" id="OZU88389.1"/>
    </source>
</evidence>
<evidence type="ECO:0000256" key="1">
    <source>
        <dbReference type="ARBA" id="ARBA00022781"/>
    </source>
</evidence>
<keyword evidence="3" id="KW-1133">Transmembrane helix</keyword>
<comment type="caution">
    <text evidence="4">The sequence shown here is derived from an EMBL/GenBank/DDBJ whole genome shotgun (WGS) entry which is preliminary data.</text>
</comment>
<dbReference type="Gene3D" id="1.20.20.10">
    <property type="entry name" value="F1F0 ATP synthase subunit C"/>
    <property type="match status" value="1"/>
</dbReference>
<gene>
    <name evidence="4" type="ORF">CIL03_12130</name>
</gene>
<feature type="transmembrane region" description="Helical" evidence="3">
    <location>
        <begin position="106"/>
        <end position="132"/>
    </location>
</feature>
<evidence type="ECO:0000256" key="2">
    <source>
        <dbReference type="ARBA" id="ARBA00023065"/>
    </source>
</evidence>
<dbReference type="GO" id="GO:1902600">
    <property type="term" value="P:proton transmembrane transport"/>
    <property type="evidence" value="ECO:0007669"/>
    <property type="project" value="UniProtKB-KW"/>
</dbReference>
<dbReference type="InterPro" id="IPR038662">
    <property type="entry name" value="ATP_synth_F0_csu_sf"/>
</dbReference>
<evidence type="ECO:0008006" key="6">
    <source>
        <dbReference type="Google" id="ProtNLM"/>
    </source>
</evidence>
<reference evidence="4 5" key="1">
    <citation type="submission" date="2017-08" db="EMBL/GenBank/DDBJ databases">
        <title>Virgibacillus indicus sp. nov. and Virgibacillus profoundi sp. nov, two moderately halophilic bacteria isolated from marine sediment by using the Microfluidic Streak Plate.</title>
        <authorList>
            <person name="Xu B."/>
            <person name="Hu B."/>
            <person name="Wang J."/>
            <person name="Zhu Y."/>
            <person name="Huang L."/>
            <person name="Du W."/>
            <person name="Huang Y."/>
        </authorList>
    </citation>
    <scope>NUCLEOTIDE SEQUENCE [LARGE SCALE GENOMIC DNA]</scope>
    <source>
        <strain evidence="4 5">IO3-P2-C2</strain>
    </source>
</reference>
<dbReference type="SUPFAM" id="SSF81333">
    <property type="entry name" value="F1F0 ATP synthase subunit C"/>
    <property type="match status" value="1"/>
</dbReference>
<feature type="transmembrane region" description="Helical" evidence="3">
    <location>
        <begin position="75"/>
        <end position="94"/>
    </location>
</feature>
<keyword evidence="5" id="KW-1185">Reference proteome</keyword>
<dbReference type="Proteomes" id="UP000216498">
    <property type="component" value="Unassembled WGS sequence"/>
</dbReference>
<dbReference type="InterPro" id="IPR035921">
    <property type="entry name" value="F/V-ATP_Csub_sf"/>
</dbReference>
<dbReference type="AlphaFoldDB" id="A0A265NAA7"/>
<evidence type="ECO:0000256" key="3">
    <source>
        <dbReference type="SAM" id="Phobius"/>
    </source>
</evidence>
<keyword evidence="1" id="KW-0375">Hydrogen ion transport</keyword>
<dbReference type="EMBL" id="NPMS01000005">
    <property type="protein sequence ID" value="OZU88389.1"/>
    <property type="molecule type" value="Genomic_DNA"/>
</dbReference>
<keyword evidence="2" id="KW-0406">Ion transport</keyword>
<keyword evidence="3" id="KW-0472">Membrane</keyword>
<dbReference type="OrthoDB" id="2875882at2"/>
<organism evidence="4 5">
    <name type="scientific">Virgibacillus indicus</name>
    <dbReference type="NCBI Taxonomy" id="2024554"/>
    <lineage>
        <taxon>Bacteria</taxon>
        <taxon>Bacillati</taxon>
        <taxon>Bacillota</taxon>
        <taxon>Bacilli</taxon>
        <taxon>Bacillales</taxon>
        <taxon>Bacillaceae</taxon>
        <taxon>Virgibacillus</taxon>
    </lineage>
</organism>
<dbReference type="RefSeq" id="WP_094886128.1">
    <property type="nucleotide sequence ID" value="NZ_NPMS01000005.1"/>
</dbReference>
<proteinExistence type="predicted"/>
<name>A0A265NAA7_9BACI</name>